<gene>
    <name evidence="2" type="ORF">BDV30DRAFT_211460</name>
</gene>
<protein>
    <submittedName>
        <fullName evidence="2">Uncharacterized protein</fullName>
    </submittedName>
</protein>
<evidence type="ECO:0000256" key="1">
    <source>
        <dbReference type="SAM" id="Phobius"/>
    </source>
</evidence>
<proteinExistence type="predicted"/>
<evidence type="ECO:0000313" key="3">
    <source>
        <dbReference type="Proteomes" id="UP000326289"/>
    </source>
</evidence>
<keyword evidence="1" id="KW-1133">Transmembrane helix</keyword>
<keyword evidence="3" id="KW-1185">Reference proteome</keyword>
<dbReference type="EMBL" id="ML732801">
    <property type="protein sequence ID" value="KAB8272894.1"/>
    <property type="molecule type" value="Genomic_DNA"/>
</dbReference>
<sequence length="66" mass="7584">MSRVVATDNLVDEQLLWALYVEFLCAAWRAGIMVICRHLVVKRVLNPRKYGVLIVYMVGIAAQDEY</sequence>
<dbReference type="AlphaFoldDB" id="A0A5N6J466"/>
<name>A0A5N6J466_9EURO</name>
<evidence type="ECO:0000313" key="2">
    <source>
        <dbReference type="EMBL" id="KAB8272894.1"/>
    </source>
</evidence>
<feature type="transmembrane region" description="Helical" evidence="1">
    <location>
        <begin position="17"/>
        <end position="40"/>
    </location>
</feature>
<dbReference type="Proteomes" id="UP000326289">
    <property type="component" value="Unassembled WGS sequence"/>
</dbReference>
<accession>A0A5N6J466</accession>
<keyword evidence="1" id="KW-0472">Membrane</keyword>
<reference evidence="2 3" key="1">
    <citation type="submission" date="2019-04" db="EMBL/GenBank/DDBJ databases">
        <title>Fungal friends and foes A comparative genomics study of 23 Aspergillus species from section Flavi.</title>
        <authorList>
            <consortium name="DOE Joint Genome Institute"/>
            <person name="Kjaerbolling I."/>
            <person name="Vesth T.C."/>
            <person name="Frisvad J.C."/>
            <person name="Nybo J.L."/>
            <person name="Theobald S."/>
            <person name="Kildgaard S."/>
            <person name="Petersen T.I."/>
            <person name="Kuo A."/>
            <person name="Sato A."/>
            <person name="Lyhne E.K."/>
            <person name="Kogle M.E."/>
            <person name="Wiebenga A."/>
            <person name="Kun R.S."/>
            <person name="Lubbers R.J."/>
            <person name="Makela M.R."/>
            <person name="Barry K."/>
            <person name="Chovatia M."/>
            <person name="Clum A."/>
            <person name="Daum C."/>
            <person name="Haridas S."/>
            <person name="He G."/>
            <person name="LaButti K."/>
            <person name="Lipzen A."/>
            <person name="Mondo S."/>
            <person name="Pangilinan J."/>
            <person name="Riley R."/>
            <person name="Salamov A."/>
            <person name="Simmons B.A."/>
            <person name="Magnuson J.K."/>
            <person name="Henrissat B."/>
            <person name="Mortensen U.H."/>
            <person name="Larsen T.O."/>
            <person name="De vries R.P."/>
            <person name="Grigoriev I.V."/>
            <person name="Machida M."/>
            <person name="Baker S.E."/>
            <person name="Andersen M.R."/>
        </authorList>
    </citation>
    <scope>NUCLEOTIDE SEQUENCE [LARGE SCALE GENOMIC DNA]</scope>
    <source>
        <strain evidence="2 3">CBS 117635</strain>
    </source>
</reference>
<organism evidence="2 3">
    <name type="scientific">Aspergillus minisclerotigenes</name>
    <dbReference type="NCBI Taxonomy" id="656917"/>
    <lineage>
        <taxon>Eukaryota</taxon>
        <taxon>Fungi</taxon>
        <taxon>Dikarya</taxon>
        <taxon>Ascomycota</taxon>
        <taxon>Pezizomycotina</taxon>
        <taxon>Eurotiomycetes</taxon>
        <taxon>Eurotiomycetidae</taxon>
        <taxon>Eurotiales</taxon>
        <taxon>Aspergillaceae</taxon>
        <taxon>Aspergillus</taxon>
        <taxon>Aspergillus subgen. Circumdati</taxon>
    </lineage>
</organism>
<keyword evidence="1" id="KW-0812">Transmembrane</keyword>